<accession>A0A1Y5EQ85</accession>
<name>A0A1Y5EQ85_COLPS</name>
<evidence type="ECO:0000313" key="12">
    <source>
        <dbReference type="Proteomes" id="UP000243053"/>
    </source>
</evidence>
<keyword evidence="4 8" id="KW-0317">Glutathione biosynthesis</keyword>
<keyword evidence="5 8" id="KW-0547">Nucleotide-binding</keyword>
<evidence type="ECO:0000256" key="3">
    <source>
        <dbReference type="ARBA" id="ARBA00022598"/>
    </source>
</evidence>
<dbReference type="HAMAP" id="MF_00578">
    <property type="entry name" value="Glu_cys_ligase"/>
    <property type="match status" value="1"/>
</dbReference>
<comment type="similarity">
    <text evidence="2 8">Belongs to the glutamate--cysteine ligase type 1 family. Type 1 subfamily.</text>
</comment>
<sequence length="530" mass="60796">MPDLYQARLQRLTNPESYPFFTKIHRGIEKEGLRVTPDASIAQTEHPKALGSALTHSSITTDYSEALLEFITPVFTQIDNSIDYLNDLHSFTVRHIEDEYIWPASMPCQLAGDSSIPIAQYGSSNIGQMKHVYRQGLAYRYGRTMQSIAGIHYNFSMPDEFWPYCQKLWGDKGDVQAFKSQCYFDLIRNFRRHSWLLIYLFGASPVLDSSFIDKKKSHKLNELTDQTFGLPFATSLRMSDLGYQSKAQEDLNISYNDLDSYIQGVTTAISSCYPNYEEIGVKVNGSYRQLNTNILQIENEYYSDIRPKRVTQADEKPMDALRERGVEYVEVRILDTNPFLPVGIDAQQIRFLDAFLLYCLLSNSPELTPQECEEIKNNQQKIVLEGRKPHLELNKKGQSVDVKVAAKSLLTEVQAMSNLLDKAHGEQSNAPFNNKNNMYDQSIKAQIDKVENSELTPSGLMMKDVENGNEFIESMLIQVKKHQVHFSERGLSDAMDTQLQHETTESFRQQHQLEANDESSFEHFLYRQSM</sequence>
<dbReference type="PANTHER" id="PTHR38761:SF1">
    <property type="entry name" value="GLUTAMATE--CYSTEINE LIGASE"/>
    <property type="match status" value="1"/>
</dbReference>
<dbReference type="GO" id="GO:0006750">
    <property type="term" value="P:glutathione biosynthetic process"/>
    <property type="evidence" value="ECO:0007669"/>
    <property type="project" value="UniProtKB-UniRule"/>
</dbReference>
<evidence type="ECO:0000256" key="1">
    <source>
        <dbReference type="ARBA" id="ARBA00005006"/>
    </source>
</evidence>
<organism evidence="11 12">
    <name type="scientific">Colwellia psychrerythraea</name>
    <name type="common">Vibrio psychroerythus</name>
    <dbReference type="NCBI Taxonomy" id="28229"/>
    <lineage>
        <taxon>Bacteria</taxon>
        <taxon>Pseudomonadati</taxon>
        <taxon>Pseudomonadota</taxon>
        <taxon>Gammaproteobacteria</taxon>
        <taxon>Alteromonadales</taxon>
        <taxon>Colwelliaceae</taxon>
        <taxon>Colwellia</taxon>
    </lineage>
</organism>
<dbReference type="AlphaFoldDB" id="A0A1Y5EQ85"/>
<dbReference type="GO" id="GO:0004357">
    <property type="term" value="F:glutamate-cysteine ligase activity"/>
    <property type="evidence" value="ECO:0007669"/>
    <property type="project" value="UniProtKB-UniRule"/>
</dbReference>
<dbReference type="NCBIfam" id="TIGR01434">
    <property type="entry name" value="glu_cys_ligase"/>
    <property type="match status" value="1"/>
</dbReference>
<dbReference type="Proteomes" id="UP000243053">
    <property type="component" value="Unassembled WGS sequence"/>
</dbReference>
<dbReference type="Gene3D" id="3.30.590.20">
    <property type="match status" value="1"/>
</dbReference>
<dbReference type="PANTHER" id="PTHR38761">
    <property type="entry name" value="GLUTAMATE--CYSTEINE LIGASE"/>
    <property type="match status" value="1"/>
</dbReference>
<dbReference type="InterPro" id="IPR014746">
    <property type="entry name" value="Gln_synth/guanido_kin_cat_dom"/>
</dbReference>
<dbReference type="Pfam" id="PF04262">
    <property type="entry name" value="Glu_cys_ligase"/>
    <property type="match status" value="1"/>
</dbReference>
<dbReference type="GO" id="GO:0046872">
    <property type="term" value="F:metal ion binding"/>
    <property type="evidence" value="ECO:0007669"/>
    <property type="project" value="TreeGrafter"/>
</dbReference>
<evidence type="ECO:0000256" key="9">
    <source>
        <dbReference type="RuleBase" id="RU004391"/>
    </source>
</evidence>
<evidence type="ECO:0000259" key="10">
    <source>
        <dbReference type="Pfam" id="PF04262"/>
    </source>
</evidence>
<protein>
    <recommendedName>
        <fullName evidence="8">Glutamate--cysteine ligase</fullName>
        <ecNumber evidence="8">6.3.2.2</ecNumber>
    </recommendedName>
    <alternativeName>
        <fullName evidence="8">Gamma-ECS</fullName>
        <shortName evidence="8">GCS</shortName>
    </alternativeName>
    <alternativeName>
        <fullName evidence="8">Gamma-glutamylcysteine synthetase</fullName>
    </alternativeName>
</protein>
<comment type="catalytic activity">
    <reaction evidence="7 8 9">
        <text>L-cysteine + L-glutamate + ATP = gamma-L-glutamyl-L-cysteine + ADP + phosphate + H(+)</text>
        <dbReference type="Rhea" id="RHEA:13285"/>
        <dbReference type="ChEBI" id="CHEBI:15378"/>
        <dbReference type="ChEBI" id="CHEBI:29985"/>
        <dbReference type="ChEBI" id="CHEBI:30616"/>
        <dbReference type="ChEBI" id="CHEBI:35235"/>
        <dbReference type="ChEBI" id="CHEBI:43474"/>
        <dbReference type="ChEBI" id="CHEBI:58173"/>
        <dbReference type="ChEBI" id="CHEBI:456216"/>
        <dbReference type="EC" id="6.3.2.2"/>
    </reaction>
</comment>
<evidence type="ECO:0000256" key="6">
    <source>
        <dbReference type="ARBA" id="ARBA00022840"/>
    </source>
</evidence>
<dbReference type="EMBL" id="MAAF01000012">
    <property type="protein sequence ID" value="OUR84640.1"/>
    <property type="molecule type" value="Genomic_DNA"/>
</dbReference>
<gene>
    <name evidence="8" type="primary">gshA</name>
    <name evidence="11" type="ORF">A9Q75_02040</name>
</gene>
<dbReference type="GO" id="GO:0005524">
    <property type="term" value="F:ATP binding"/>
    <property type="evidence" value="ECO:0007669"/>
    <property type="project" value="UniProtKB-KW"/>
</dbReference>
<feature type="domain" description="Glutamate--cysteine ligase" evidence="10">
    <location>
        <begin position="9"/>
        <end position="382"/>
    </location>
</feature>
<dbReference type="InterPro" id="IPR007370">
    <property type="entry name" value="Glu_cys_ligase"/>
</dbReference>
<evidence type="ECO:0000256" key="8">
    <source>
        <dbReference type="HAMAP-Rule" id="MF_00578"/>
    </source>
</evidence>
<dbReference type="SUPFAM" id="SSF55931">
    <property type="entry name" value="Glutamine synthetase/guanido kinase"/>
    <property type="match status" value="1"/>
</dbReference>
<reference evidence="12" key="1">
    <citation type="journal article" date="2017" name="Proc. Natl. Acad. Sci. U.S.A.">
        <title>Simulation of Deepwater Horizon oil plume reveals substrate specialization within a complex community of hydrocarbon degraders.</title>
        <authorList>
            <person name="Hu P."/>
            <person name="Dubinsky E.A."/>
            <person name="Probst A.J."/>
            <person name="Wang J."/>
            <person name="Sieber C.M.K."/>
            <person name="Tom L.M."/>
            <person name="Gardinali P."/>
            <person name="Banfield J.F."/>
            <person name="Atlas R.M."/>
            <person name="Andersen G.L."/>
        </authorList>
    </citation>
    <scope>NUCLEOTIDE SEQUENCE [LARGE SCALE GENOMIC DNA]</scope>
</reference>
<keyword evidence="6 8" id="KW-0067">ATP-binding</keyword>
<evidence type="ECO:0000256" key="5">
    <source>
        <dbReference type="ARBA" id="ARBA00022741"/>
    </source>
</evidence>
<keyword evidence="3 8" id="KW-0436">Ligase</keyword>
<evidence type="ECO:0000256" key="7">
    <source>
        <dbReference type="ARBA" id="ARBA00048819"/>
    </source>
</evidence>
<evidence type="ECO:0000313" key="11">
    <source>
        <dbReference type="EMBL" id="OUR84640.1"/>
    </source>
</evidence>
<proteinExistence type="inferred from homology"/>
<dbReference type="EC" id="6.3.2.2" evidence="8"/>
<comment type="caution">
    <text evidence="11">The sequence shown here is derived from an EMBL/GenBank/DDBJ whole genome shotgun (WGS) entry which is preliminary data.</text>
</comment>
<evidence type="ECO:0000256" key="2">
    <source>
        <dbReference type="ARBA" id="ARBA00008772"/>
    </source>
</evidence>
<dbReference type="GO" id="GO:0005829">
    <property type="term" value="C:cytosol"/>
    <property type="evidence" value="ECO:0007669"/>
    <property type="project" value="TreeGrafter"/>
</dbReference>
<dbReference type="UniPathway" id="UPA00142">
    <property type="reaction ID" value="UER00209"/>
</dbReference>
<dbReference type="InterPro" id="IPR006334">
    <property type="entry name" value="Glut_cys_ligase"/>
</dbReference>
<evidence type="ECO:0000256" key="4">
    <source>
        <dbReference type="ARBA" id="ARBA00022684"/>
    </source>
</evidence>
<comment type="pathway">
    <text evidence="1 8 9">Sulfur metabolism; glutathione biosynthesis; glutathione from L-cysteine and L-glutamate: step 1/2.</text>
</comment>